<evidence type="ECO:0000313" key="1">
    <source>
        <dbReference type="EMBL" id="KYC54872.1"/>
    </source>
</evidence>
<proteinExistence type="predicted"/>
<protein>
    <recommendedName>
        <fullName evidence="4">DUF2927 domain-containing protein</fullName>
    </recommendedName>
</protein>
<dbReference type="Proteomes" id="UP000092420">
    <property type="component" value="Unassembled WGS sequence"/>
</dbReference>
<organism evidence="1 3">
    <name type="scientific">Candidatus Methanofastidiosum methylothiophilum</name>
    <dbReference type="NCBI Taxonomy" id="1705564"/>
    <lineage>
        <taxon>Archaea</taxon>
        <taxon>Methanobacteriati</taxon>
        <taxon>Methanobacteriota</taxon>
        <taxon>Stenosarchaea group</taxon>
        <taxon>Candidatus Methanofastidiosia</taxon>
        <taxon>Candidatus Methanofastidiosales</taxon>
        <taxon>Candidatus Methanofastidiosaceae</taxon>
        <taxon>Candidatus Methanofastidiosum</taxon>
    </lineage>
</organism>
<dbReference type="PATRIC" id="fig|1706435.3.peg.575"/>
<dbReference type="InterPro" id="IPR021323">
    <property type="entry name" value="DUF2927"/>
</dbReference>
<dbReference type="EMBL" id="LNJB01000006">
    <property type="protein sequence ID" value="KYC54872.1"/>
    <property type="molecule type" value="Genomic_DNA"/>
</dbReference>
<evidence type="ECO:0008006" key="4">
    <source>
        <dbReference type="Google" id="ProtNLM"/>
    </source>
</evidence>
<dbReference type="Pfam" id="PF11150">
    <property type="entry name" value="DUF2927"/>
    <property type="match status" value="1"/>
</dbReference>
<reference evidence="1 3" key="1">
    <citation type="journal article" date="2016" name="ISME J.">
        <title>Chasing the elusive Euryarchaeota class WSA2: genomes reveal a uniquely fastidious methyl-reducing methanogen.</title>
        <authorList>
            <person name="Nobu M.K."/>
            <person name="Narihiro T."/>
            <person name="Kuroda K."/>
            <person name="Mei R."/>
            <person name="Liu W.T."/>
        </authorList>
    </citation>
    <scope>NUCLEOTIDE SEQUENCE [LARGE SCALE GENOMIC DNA]</scope>
    <source>
        <strain evidence="1">ADurb1013_Bin02101</strain>
        <strain evidence="2">ADurb1213_Bin02801</strain>
    </source>
</reference>
<comment type="caution">
    <text evidence="1">The sequence shown here is derived from an EMBL/GenBank/DDBJ whole genome shotgun (WGS) entry which is preliminary data.</text>
</comment>
<dbReference type="PATRIC" id="fig|1706433.3.peg.671"/>
<evidence type="ECO:0000313" key="3">
    <source>
        <dbReference type="Proteomes" id="UP000092420"/>
    </source>
</evidence>
<sequence length="227" mass="26415">MIKSSIILFILVLNICCLSFDETTPIHVQNENITPKYTDKEIEYFKEIAIGTEYGGNTQPIRKWDSDIKIKINGTPNQRDLSALNMTISDINDIIGDKISVYIDESNPNINIYFVPIHDFSICNAVPGNYGYFFCKWRNNIIYECDICIATDESLLQEERSHMIREELTQSLGLMKDSLRYPDSIFYERWSYTQKYSAIDVKMIKILYSDDIKAGMRKDEVENVLRK</sequence>
<dbReference type="AlphaFoldDB" id="A0A150JC96"/>
<name>A0A150JC96_9EURY</name>
<accession>A0A150JLE6</accession>
<evidence type="ECO:0000313" key="2">
    <source>
        <dbReference type="EMBL" id="KYC58079.1"/>
    </source>
</evidence>
<accession>A0A150JC96</accession>
<gene>
    <name evidence="1" type="ORF">AN188_00667</name>
    <name evidence="2" type="ORF">APG09_00581</name>
</gene>
<dbReference type="EMBL" id="LNJE01000005">
    <property type="protein sequence ID" value="KYC58079.1"/>
    <property type="molecule type" value="Genomic_DNA"/>
</dbReference>
<accession>A0A150JH58</accession>